<organism evidence="8 9">
    <name type="scientific">Dreissena polymorpha</name>
    <name type="common">Zebra mussel</name>
    <name type="synonym">Mytilus polymorpha</name>
    <dbReference type="NCBI Taxonomy" id="45954"/>
    <lineage>
        <taxon>Eukaryota</taxon>
        <taxon>Metazoa</taxon>
        <taxon>Spiralia</taxon>
        <taxon>Lophotrochozoa</taxon>
        <taxon>Mollusca</taxon>
        <taxon>Bivalvia</taxon>
        <taxon>Autobranchia</taxon>
        <taxon>Heteroconchia</taxon>
        <taxon>Euheterodonta</taxon>
        <taxon>Imparidentia</taxon>
        <taxon>Neoheterodontei</taxon>
        <taxon>Myida</taxon>
        <taxon>Dreissenoidea</taxon>
        <taxon>Dreissenidae</taxon>
        <taxon>Dreissena</taxon>
    </lineage>
</organism>
<keyword evidence="3 4" id="KW-0443">Lipid metabolism</keyword>
<feature type="compositionally biased region" description="Polar residues" evidence="6">
    <location>
        <begin position="242"/>
        <end position="256"/>
    </location>
</feature>
<reference evidence="8" key="2">
    <citation type="submission" date="2020-11" db="EMBL/GenBank/DDBJ databases">
        <authorList>
            <person name="McCartney M.A."/>
            <person name="Auch B."/>
            <person name="Kono T."/>
            <person name="Mallez S."/>
            <person name="Becker A."/>
            <person name="Gohl D.M."/>
            <person name="Silverstein K.A.T."/>
            <person name="Koren S."/>
            <person name="Bechman K.B."/>
            <person name="Herman A."/>
            <person name="Abrahante J.E."/>
            <person name="Garbe J."/>
        </authorList>
    </citation>
    <scope>NUCLEOTIDE SEQUENCE</scope>
    <source>
        <strain evidence="8">Duluth1</strain>
        <tissue evidence="8">Whole animal</tissue>
    </source>
</reference>
<feature type="short sequence motif" description="GXGXXG" evidence="4">
    <location>
        <begin position="484"/>
        <end position="489"/>
    </location>
</feature>
<dbReference type="GO" id="GO:0016020">
    <property type="term" value="C:membrane"/>
    <property type="evidence" value="ECO:0007669"/>
    <property type="project" value="TreeGrafter"/>
</dbReference>
<feature type="compositionally biased region" description="Basic and acidic residues" evidence="6">
    <location>
        <begin position="269"/>
        <end position="286"/>
    </location>
</feature>
<dbReference type="Pfam" id="PF01734">
    <property type="entry name" value="Patatin"/>
    <property type="match status" value="1"/>
</dbReference>
<name>A0A9D4JQ49_DREPO</name>
<feature type="active site" description="Proton acceptor" evidence="4">
    <location>
        <position position="658"/>
    </location>
</feature>
<dbReference type="PANTHER" id="PTHR24185:SF1">
    <property type="entry name" value="CALCIUM-INDEPENDENT PHOSPHOLIPASE A2-GAMMA"/>
    <property type="match status" value="1"/>
</dbReference>
<evidence type="ECO:0000313" key="9">
    <source>
        <dbReference type="Proteomes" id="UP000828390"/>
    </source>
</evidence>
<dbReference type="PROSITE" id="PS51635">
    <property type="entry name" value="PNPLA"/>
    <property type="match status" value="1"/>
</dbReference>
<dbReference type="GO" id="GO:0019369">
    <property type="term" value="P:arachidonate metabolic process"/>
    <property type="evidence" value="ECO:0007669"/>
    <property type="project" value="TreeGrafter"/>
</dbReference>
<comment type="caution">
    <text evidence="8">The sequence shown here is derived from an EMBL/GenBank/DDBJ whole genome shotgun (WGS) entry which is preliminary data.</text>
</comment>
<sequence>MAAITKKDFLMRNGFIVSKIRYSHYCSGVRRKHLASYRGVYLKFQRNMGALKSKSNTWTKLRYSMSNTISGYQEYLGHMSKNFRRQGKVAHSVAVQTVSVDGAENFNVQAQCQSTDANDDSLDAKITAEVKNQRNNVENKIQDIKDTVKIVKDRIADKNGDESNEHPEWVKRILETGELNLDDSNFLKSIAVEQSRPNETSALSKTYSNSKLSSKVSLHGDHVSLAKGQKMGDLSQAKENDSNANTSEEPIDSNVNATTDALSEEILTKNESLENKTHLKANKKETNTPASLYSLSRIREGVTNWTRQNKTSSLNTHPQKGTSRSHLDSPQLPALAKKQDPKQTPQDSSYLNYVWNLPQNIQTSLGFSKPPAANPDADITRKTLEEMKSDTKLKERTTSLCDNLCNAQSALSKKQRLDDLCNHFLQNPSFRHIATQHKVYSVLLKMREESGNTELVARSNEALTLMGHVSPPKGHGIRMLSLDGGGTRGLIAIEMMIRLEQKAGRPIYELFDLVIGSSTGALLGVLAFMLRYPLKECRDLYIERSRLIFSKSSWTQQVKNFSQFDAIVFEEIVKQFVGEKPLTFFARNQHLPKMAITSCLANYNKWRRFMFRTYNLPPCMVADHEGTCNAKTWEAIRASGAAPIYFKEFKLGDYVFLDGGLLDNNPTHLGIHECKLLWPNEKFQCVVSLGNGRYDPYQRANKPDNSAWAALSGVPRGLLETATNTETVHRILKDTTAPGTYFRLCPYVTEDYNLAEVREEKVQQMRQETNAYIDNNEAYTRSIVDKLREERLTHQRLLDKASHWRMTHDYSLEWIKTAHIRPSKSS</sequence>
<dbReference type="PANTHER" id="PTHR24185">
    <property type="entry name" value="CALCIUM-INDEPENDENT PHOSPHOLIPASE A2-GAMMA"/>
    <property type="match status" value="1"/>
</dbReference>
<feature type="domain" description="PNPLA" evidence="7">
    <location>
        <begin position="480"/>
        <end position="671"/>
    </location>
</feature>
<feature type="region of interest" description="Disordered" evidence="6">
    <location>
        <begin position="195"/>
        <end position="214"/>
    </location>
</feature>
<protein>
    <recommendedName>
        <fullName evidence="7">PNPLA domain-containing protein</fullName>
    </recommendedName>
</protein>
<dbReference type="SUPFAM" id="SSF52151">
    <property type="entry name" value="FabD/lysophospholipase-like"/>
    <property type="match status" value="1"/>
</dbReference>
<dbReference type="InterPro" id="IPR016035">
    <property type="entry name" value="Acyl_Trfase/lysoPLipase"/>
</dbReference>
<proteinExistence type="predicted"/>
<keyword evidence="2 4" id="KW-0442">Lipid degradation</keyword>
<dbReference type="Proteomes" id="UP000828390">
    <property type="component" value="Unassembled WGS sequence"/>
</dbReference>
<feature type="region of interest" description="Disordered" evidence="6">
    <location>
        <begin position="269"/>
        <end position="331"/>
    </location>
</feature>
<dbReference type="Gene3D" id="3.40.1090.10">
    <property type="entry name" value="Cytosolic phospholipase A2 catalytic domain"/>
    <property type="match status" value="1"/>
</dbReference>
<dbReference type="EMBL" id="JAIWYP010000005">
    <property type="protein sequence ID" value="KAH3816798.1"/>
    <property type="molecule type" value="Genomic_DNA"/>
</dbReference>
<keyword evidence="5" id="KW-0175">Coiled coil</keyword>
<dbReference type="AlphaFoldDB" id="A0A9D4JQ49"/>
<evidence type="ECO:0000256" key="2">
    <source>
        <dbReference type="ARBA" id="ARBA00022963"/>
    </source>
</evidence>
<feature type="active site" description="Nucleophile" evidence="4">
    <location>
        <position position="518"/>
    </location>
</feature>
<evidence type="ECO:0000256" key="4">
    <source>
        <dbReference type="PROSITE-ProRule" id="PRU01161"/>
    </source>
</evidence>
<feature type="compositionally biased region" description="Polar residues" evidence="6">
    <location>
        <begin position="303"/>
        <end position="324"/>
    </location>
</feature>
<dbReference type="GO" id="GO:0047499">
    <property type="term" value="F:calcium-independent phospholipase A2 activity"/>
    <property type="evidence" value="ECO:0007669"/>
    <property type="project" value="TreeGrafter"/>
</dbReference>
<gene>
    <name evidence="8" type="ORF">DPMN_118321</name>
</gene>
<accession>A0A9D4JQ49</accession>
<dbReference type="InterPro" id="IPR002641">
    <property type="entry name" value="PNPLA_dom"/>
</dbReference>
<dbReference type="GO" id="GO:0016042">
    <property type="term" value="P:lipid catabolic process"/>
    <property type="evidence" value="ECO:0007669"/>
    <property type="project" value="UniProtKB-UniRule"/>
</dbReference>
<evidence type="ECO:0000259" key="7">
    <source>
        <dbReference type="PROSITE" id="PS51635"/>
    </source>
</evidence>
<feature type="region of interest" description="Disordered" evidence="6">
    <location>
        <begin position="227"/>
        <end position="256"/>
    </location>
</feature>
<feature type="short sequence motif" description="GXSXG" evidence="4">
    <location>
        <begin position="516"/>
        <end position="520"/>
    </location>
</feature>
<evidence type="ECO:0000256" key="5">
    <source>
        <dbReference type="SAM" id="Coils"/>
    </source>
</evidence>
<evidence type="ECO:0000256" key="6">
    <source>
        <dbReference type="SAM" id="MobiDB-lite"/>
    </source>
</evidence>
<evidence type="ECO:0000256" key="1">
    <source>
        <dbReference type="ARBA" id="ARBA00022801"/>
    </source>
</evidence>
<keyword evidence="9" id="KW-1185">Reference proteome</keyword>
<evidence type="ECO:0000256" key="3">
    <source>
        <dbReference type="ARBA" id="ARBA00023098"/>
    </source>
</evidence>
<feature type="short sequence motif" description="DGA/G" evidence="4">
    <location>
        <begin position="658"/>
        <end position="660"/>
    </location>
</feature>
<reference evidence="8" key="1">
    <citation type="journal article" date="2019" name="bioRxiv">
        <title>The Genome of the Zebra Mussel, Dreissena polymorpha: A Resource for Invasive Species Research.</title>
        <authorList>
            <person name="McCartney M.A."/>
            <person name="Auch B."/>
            <person name="Kono T."/>
            <person name="Mallez S."/>
            <person name="Zhang Y."/>
            <person name="Obille A."/>
            <person name="Becker A."/>
            <person name="Abrahante J.E."/>
            <person name="Garbe J."/>
            <person name="Badalamenti J.P."/>
            <person name="Herman A."/>
            <person name="Mangelson H."/>
            <person name="Liachko I."/>
            <person name="Sullivan S."/>
            <person name="Sone E.D."/>
            <person name="Koren S."/>
            <person name="Silverstein K.A.T."/>
            <person name="Beckman K.B."/>
            <person name="Gohl D.M."/>
        </authorList>
    </citation>
    <scope>NUCLEOTIDE SEQUENCE</scope>
    <source>
        <strain evidence="8">Duluth1</strain>
        <tissue evidence="8">Whole animal</tissue>
    </source>
</reference>
<feature type="coiled-coil region" evidence="5">
    <location>
        <begin position="127"/>
        <end position="154"/>
    </location>
</feature>
<keyword evidence="1 4" id="KW-0378">Hydrolase</keyword>
<dbReference type="OrthoDB" id="630895at2759"/>
<evidence type="ECO:0000313" key="8">
    <source>
        <dbReference type="EMBL" id="KAH3816798.1"/>
    </source>
</evidence>